<keyword evidence="4 6" id="KW-0413">Isomerase</keyword>
<proteinExistence type="inferred from homology"/>
<keyword evidence="3 6" id="KW-0697">Rotamase</keyword>
<sequence>MSPSAVSSPGGKEGVTIQTISEGDKKNFPKPGDRVQIHYVGTLESIDGTKFDSSRDRGRPFECQIGVRQVIQAWDEGVIQLSLGQKAILRCPPHTAYGPSGYPPIIPGNATLYFEVELLQINGQNA</sequence>
<keyword evidence="10" id="KW-1185">Reference proteome</keyword>
<dbReference type="InterPro" id="IPR001179">
    <property type="entry name" value="PPIase_FKBP_dom"/>
</dbReference>
<gene>
    <name evidence="9" type="ORF">CROQUDRAFT_674677</name>
</gene>
<dbReference type="OrthoDB" id="1902587at2759"/>
<protein>
    <recommendedName>
        <fullName evidence="2 6">peptidylprolyl isomerase</fullName>
        <ecNumber evidence="2 6">5.2.1.8</ecNumber>
    </recommendedName>
</protein>
<dbReference type="FunFam" id="3.10.50.40:FF:000025">
    <property type="entry name" value="Peptidylprolyl isomerase"/>
    <property type="match status" value="1"/>
</dbReference>
<feature type="domain" description="PPIase FKBP-type" evidence="8">
    <location>
        <begin position="32"/>
        <end position="122"/>
    </location>
</feature>
<accession>A0A9P6N7H8</accession>
<dbReference type="Proteomes" id="UP000886653">
    <property type="component" value="Unassembled WGS sequence"/>
</dbReference>
<dbReference type="SUPFAM" id="SSF54534">
    <property type="entry name" value="FKBP-like"/>
    <property type="match status" value="1"/>
</dbReference>
<reference evidence="9" key="1">
    <citation type="submission" date="2013-11" db="EMBL/GenBank/DDBJ databases">
        <title>Genome sequence of the fusiform rust pathogen reveals effectors for host alternation and coevolution with pine.</title>
        <authorList>
            <consortium name="DOE Joint Genome Institute"/>
            <person name="Smith K."/>
            <person name="Pendleton A."/>
            <person name="Kubisiak T."/>
            <person name="Anderson C."/>
            <person name="Salamov A."/>
            <person name="Aerts A."/>
            <person name="Riley R."/>
            <person name="Clum A."/>
            <person name="Lindquist E."/>
            <person name="Ence D."/>
            <person name="Campbell M."/>
            <person name="Kronenberg Z."/>
            <person name="Feau N."/>
            <person name="Dhillon B."/>
            <person name="Hamelin R."/>
            <person name="Burleigh J."/>
            <person name="Smith J."/>
            <person name="Yandell M."/>
            <person name="Nelson C."/>
            <person name="Grigoriev I."/>
            <person name="Davis J."/>
        </authorList>
    </citation>
    <scope>NUCLEOTIDE SEQUENCE</scope>
    <source>
        <strain evidence="9">G11</strain>
    </source>
</reference>
<dbReference type="PANTHER" id="PTHR10516:SF443">
    <property type="entry name" value="FK506-BINDING PROTEIN 59-RELATED"/>
    <property type="match status" value="1"/>
</dbReference>
<dbReference type="Gene3D" id="3.10.50.40">
    <property type="match status" value="1"/>
</dbReference>
<evidence type="ECO:0000256" key="6">
    <source>
        <dbReference type="PROSITE-ProRule" id="PRU00277"/>
    </source>
</evidence>
<evidence type="ECO:0000256" key="3">
    <source>
        <dbReference type="ARBA" id="ARBA00023110"/>
    </source>
</evidence>
<dbReference type="EMBL" id="MU167446">
    <property type="protein sequence ID" value="KAG0140412.1"/>
    <property type="molecule type" value="Genomic_DNA"/>
</dbReference>
<evidence type="ECO:0000256" key="2">
    <source>
        <dbReference type="ARBA" id="ARBA00013194"/>
    </source>
</evidence>
<comment type="similarity">
    <text evidence="5">Belongs to the FKBP-type PPIase family. FKBP1 subfamily.</text>
</comment>
<dbReference type="PROSITE" id="PS50059">
    <property type="entry name" value="FKBP_PPIASE"/>
    <property type="match status" value="1"/>
</dbReference>
<dbReference type="InterPro" id="IPR050689">
    <property type="entry name" value="FKBP-type_PPIase"/>
</dbReference>
<evidence type="ECO:0000256" key="1">
    <source>
        <dbReference type="ARBA" id="ARBA00000971"/>
    </source>
</evidence>
<evidence type="ECO:0000256" key="5">
    <source>
        <dbReference type="ARBA" id="ARBA00038106"/>
    </source>
</evidence>
<feature type="region of interest" description="Disordered" evidence="7">
    <location>
        <begin position="1"/>
        <end position="32"/>
    </location>
</feature>
<evidence type="ECO:0000256" key="7">
    <source>
        <dbReference type="SAM" id="MobiDB-lite"/>
    </source>
</evidence>
<feature type="compositionally biased region" description="Basic and acidic residues" evidence="7">
    <location>
        <begin position="22"/>
        <end position="32"/>
    </location>
</feature>
<comment type="caution">
    <text evidence="9">The sequence shown here is derived from an EMBL/GenBank/DDBJ whole genome shotgun (WGS) entry which is preliminary data.</text>
</comment>
<evidence type="ECO:0000313" key="9">
    <source>
        <dbReference type="EMBL" id="KAG0140412.1"/>
    </source>
</evidence>
<organism evidence="9 10">
    <name type="scientific">Cronartium quercuum f. sp. fusiforme G11</name>
    <dbReference type="NCBI Taxonomy" id="708437"/>
    <lineage>
        <taxon>Eukaryota</taxon>
        <taxon>Fungi</taxon>
        <taxon>Dikarya</taxon>
        <taxon>Basidiomycota</taxon>
        <taxon>Pucciniomycotina</taxon>
        <taxon>Pucciniomycetes</taxon>
        <taxon>Pucciniales</taxon>
        <taxon>Coleosporiaceae</taxon>
        <taxon>Cronartium</taxon>
    </lineage>
</organism>
<evidence type="ECO:0000313" key="10">
    <source>
        <dbReference type="Proteomes" id="UP000886653"/>
    </source>
</evidence>
<name>A0A9P6N7H8_9BASI</name>
<evidence type="ECO:0000259" key="8">
    <source>
        <dbReference type="PROSITE" id="PS50059"/>
    </source>
</evidence>
<dbReference type="GO" id="GO:0005737">
    <property type="term" value="C:cytoplasm"/>
    <property type="evidence" value="ECO:0007669"/>
    <property type="project" value="TreeGrafter"/>
</dbReference>
<comment type="catalytic activity">
    <reaction evidence="1 6">
        <text>[protein]-peptidylproline (omega=180) = [protein]-peptidylproline (omega=0)</text>
        <dbReference type="Rhea" id="RHEA:16237"/>
        <dbReference type="Rhea" id="RHEA-COMP:10747"/>
        <dbReference type="Rhea" id="RHEA-COMP:10748"/>
        <dbReference type="ChEBI" id="CHEBI:83833"/>
        <dbReference type="ChEBI" id="CHEBI:83834"/>
        <dbReference type="EC" id="5.2.1.8"/>
    </reaction>
</comment>
<dbReference type="AlphaFoldDB" id="A0A9P6N7H8"/>
<dbReference type="EC" id="5.2.1.8" evidence="2 6"/>
<dbReference type="PANTHER" id="PTHR10516">
    <property type="entry name" value="PEPTIDYL-PROLYL CIS-TRANS ISOMERASE"/>
    <property type="match status" value="1"/>
</dbReference>
<dbReference type="Pfam" id="PF00254">
    <property type="entry name" value="FKBP_C"/>
    <property type="match status" value="1"/>
</dbReference>
<dbReference type="GO" id="GO:0003755">
    <property type="term" value="F:peptidyl-prolyl cis-trans isomerase activity"/>
    <property type="evidence" value="ECO:0007669"/>
    <property type="project" value="UniProtKB-KW"/>
</dbReference>
<evidence type="ECO:0000256" key="4">
    <source>
        <dbReference type="ARBA" id="ARBA00023235"/>
    </source>
</evidence>
<dbReference type="InterPro" id="IPR046357">
    <property type="entry name" value="PPIase_dom_sf"/>
</dbReference>